<dbReference type="InterPro" id="IPR013087">
    <property type="entry name" value="Znf_C2H2_type"/>
</dbReference>
<dbReference type="InterPro" id="IPR044066">
    <property type="entry name" value="TRIAD_supradom"/>
</dbReference>
<evidence type="ECO:0000256" key="6">
    <source>
        <dbReference type="ARBA" id="ARBA00022737"/>
    </source>
</evidence>
<evidence type="ECO:0000313" key="12">
    <source>
        <dbReference type="EMBL" id="ABS57491.1"/>
    </source>
</evidence>
<comment type="pathway">
    <text evidence="2">Protein modification; protein ubiquitination.</text>
</comment>
<dbReference type="Pfam" id="PF22605">
    <property type="entry name" value="IBR_2"/>
    <property type="match status" value="1"/>
</dbReference>
<feature type="domain" description="RING-type" evidence="11">
    <location>
        <begin position="98"/>
        <end position="262"/>
    </location>
</feature>
<evidence type="ECO:0000256" key="7">
    <source>
        <dbReference type="ARBA" id="ARBA00022771"/>
    </source>
</evidence>
<comment type="catalytic activity">
    <reaction evidence="1">
        <text>[E2 ubiquitin-conjugating enzyme]-S-ubiquitinyl-L-cysteine + [acceptor protein]-L-lysine = [E2 ubiquitin-conjugating enzyme]-L-cysteine + [acceptor protein]-N(6)-ubiquitinyl-L-lysine.</text>
        <dbReference type="EC" id="2.3.2.31"/>
    </reaction>
</comment>
<evidence type="ECO:0000256" key="4">
    <source>
        <dbReference type="ARBA" id="ARBA00022679"/>
    </source>
</evidence>
<keyword evidence="5" id="KW-0479">Metal-binding</keyword>
<dbReference type="Gene3D" id="1.20.120.1750">
    <property type="match status" value="1"/>
</dbReference>
<dbReference type="EC" id="2.3.2.31" evidence="3"/>
<evidence type="ECO:0000256" key="8">
    <source>
        <dbReference type="ARBA" id="ARBA00022786"/>
    </source>
</evidence>
<keyword evidence="4" id="KW-0808">Transferase</keyword>
<evidence type="ECO:0000259" key="11">
    <source>
        <dbReference type="PROSITE" id="PS51873"/>
    </source>
</evidence>
<keyword evidence="6" id="KW-0677">Repeat</keyword>
<keyword evidence="9" id="KW-0862">Zinc</keyword>
<evidence type="ECO:0000256" key="9">
    <source>
        <dbReference type="ARBA" id="ARBA00022833"/>
    </source>
</evidence>
<feature type="region of interest" description="Disordered" evidence="10">
    <location>
        <begin position="253"/>
        <end position="274"/>
    </location>
</feature>
<name>A7ISK2_DOTSE</name>
<evidence type="ECO:0000256" key="2">
    <source>
        <dbReference type="ARBA" id="ARBA00004906"/>
    </source>
</evidence>
<dbReference type="SUPFAM" id="SSF57850">
    <property type="entry name" value="RING/U-box"/>
    <property type="match status" value="1"/>
</dbReference>
<organism evidence="12">
    <name type="scientific">Dothistroma septosporum</name>
    <name type="common">Red band needle blight fungus</name>
    <name type="synonym">Mycosphaerella pini</name>
    <dbReference type="NCBI Taxonomy" id="64363"/>
    <lineage>
        <taxon>Eukaryota</taxon>
        <taxon>Fungi</taxon>
        <taxon>Dikarya</taxon>
        <taxon>Ascomycota</taxon>
        <taxon>Pezizomycotina</taxon>
        <taxon>Dothideomycetes</taxon>
        <taxon>Dothideomycetidae</taxon>
        <taxon>Mycosphaerellales</taxon>
        <taxon>Mycosphaerellaceae</taxon>
        <taxon>Dothistroma</taxon>
    </lineage>
</organism>
<feature type="compositionally biased region" description="Basic and acidic residues" evidence="10">
    <location>
        <begin position="253"/>
        <end position="266"/>
    </location>
</feature>
<sequence>MEDHRVPIWTPSLQHDSSVTASIRRFADVQAVRTLCDQVERQIRYYGALERFRHIKQTSSKQCIDGRRITTQKVLNHRPEASFCWVTSRLALHQGNGTLADCTICLTPADDRLTLSCDRVYCRGCFEGLCISNDVNTADLKTTCRDQDDQCRRCSSAVHIRRRLHHHRFCPTANGRHIISAGCFEQHDESLSCEEHRDLLKRATGVKDCPQCKTPLEKIDGCDHMTAVAGQAHICWVCMVAFDTREPCHVHMDEAHGGSRLPNRDNDDQEDDGD</sequence>
<reference evidence="12" key="1">
    <citation type="journal article" date="2007" name="Fungal Genet. Biol.">
        <title>A fragmented aflatoxin-like gene cluster in the forest pathogen Dothistroma septosporum.</title>
        <authorList>
            <person name="Zhang S."/>
            <person name="Schwelm A."/>
            <person name="Jin H."/>
            <person name="Collins L.J."/>
            <person name="Bradshaw R.E."/>
        </authorList>
    </citation>
    <scope>NUCLEOTIDE SEQUENCE</scope>
</reference>
<dbReference type="EMBL" id="DQ149246">
    <property type="protein sequence ID" value="ABS57491.1"/>
    <property type="molecule type" value="Genomic_DNA"/>
</dbReference>
<accession>A7ISK2</accession>
<gene>
    <name evidence="12" type="primary">DS17</name>
</gene>
<keyword evidence="8" id="KW-0833">Ubl conjugation pathway</keyword>
<evidence type="ECO:0000256" key="5">
    <source>
        <dbReference type="ARBA" id="ARBA00022723"/>
    </source>
</evidence>
<evidence type="ECO:0000256" key="3">
    <source>
        <dbReference type="ARBA" id="ARBA00012251"/>
    </source>
</evidence>
<dbReference type="AlphaFoldDB" id="A7ISK2"/>
<dbReference type="PROSITE" id="PS51873">
    <property type="entry name" value="TRIAD"/>
    <property type="match status" value="1"/>
</dbReference>
<proteinExistence type="predicted"/>
<dbReference type="InterPro" id="IPR054694">
    <property type="entry name" value="Parkin-like_IBR"/>
</dbReference>
<dbReference type="GO" id="GO:0008270">
    <property type="term" value="F:zinc ion binding"/>
    <property type="evidence" value="ECO:0007669"/>
    <property type="project" value="UniProtKB-KW"/>
</dbReference>
<evidence type="ECO:0000256" key="1">
    <source>
        <dbReference type="ARBA" id="ARBA00001798"/>
    </source>
</evidence>
<dbReference type="GO" id="GO:0061630">
    <property type="term" value="F:ubiquitin protein ligase activity"/>
    <property type="evidence" value="ECO:0007669"/>
    <property type="project" value="UniProtKB-EC"/>
</dbReference>
<reference evidence="12" key="2">
    <citation type="submission" date="2010-07" db="EMBL/GenBank/DDBJ databases">
        <authorList>
            <person name="Zhang S."/>
            <person name="Bradshaw R.E."/>
        </authorList>
    </citation>
    <scope>NUCLEOTIDE SEQUENCE</scope>
</reference>
<protein>
    <recommendedName>
        <fullName evidence="3">RBR-type E3 ubiquitin transferase</fullName>
        <ecNumber evidence="3">2.3.2.31</ecNumber>
    </recommendedName>
</protein>
<dbReference type="PROSITE" id="PS00028">
    <property type="entry name" value="ZINC_FINGER_C2H2_1"/>
    <property type="match status" value="1"/>
</dbReference>
<keyword evidence="7" id="KW-0863">Zinc-finger</keyword>
<evidence type="ECO:0000256" key="10">
    <source>
        <dbReference type="SAM" id="MobiDB-lite"/>
    </source>
</evidence>